<evidence type="ECO:0000313" key="3">
    <source>
        <dbReference type="Proteomes" id="UP000009168"/>
    </source>
</evidence>
<dbReference type="RefSeq" id="XP_001007854.2">
    <property type="nucleotide sequence ID" value="XM_001007854.2"/>
</dbReference>
<gene>
    <name evidence="2" type="ORF">TTHERM_01270140</name>
</gene>
<proteinExistence type="predicted"/>
<organism evidence="2 3">
    <name type="scientific">Tetrahymena thermophila (strain SB210)</name>
    <dbReference type="NCBI Taxonomy" id="312017"/>
    <lineage>
        <taxon>Eukaryota</taxon>
        <taxon>Sar</taxon>
        <taxon>Alveolata</taxon>
        <taxon>Ciliophora</taxon>
        <taxon>Intramacronucleata</taxon>
        <taxon>Oligohymenophorea</taxon>
        <taxon>Hymenostomatida</taxon>
        <taxon>Tetrahymenina</taxon>
        <taxon>Tetrahymenidae</taxon>
        <taxon>Tetrahymena</taxon>
    </lineage>
</organism>
<dbReference type="KEGG" id="tet:TTHERM_01270140"/>
<reference evidence="3" key="1">
    <citation type="journal article" date="2006" name="PLoS Biol.">
        <title>Macronuclear genome sequence of the ciliate Tetrahymena thermophila, a model eukaryote.</title>
        <authorList>
            <person name="Eisen J.A."/>
            <person name="Coyne R.S."/>
            <person name="Wu M."/>
            <person name="Wu D."/>
            <person name="Thiagarajan M."/>
            <person name="Wortman J.R."/>
            <person name="Badger J.H."/>
            <person name="Ren Q."/>
            <person name="Amedeo P."/>
            <person name="Jones K.M."/>
            <person name="Tallon L.J."/>
            <person name="Delcher A.L."/>
            <person name="Salzberg S.L."/>
            <person name="Silva J.C."/>
            <person name="Haas B.J."/>
            <person name="Majoros W.H."/>
            <person name="Farzad M."/>
            <person name="Carlton J.M."/>
            <person name="Smith R.K. Jr."/>
            <person name="Garg J."/>
            <person name="Pearlman R.E."/>
            <person name="Karrer K.M."/>
            <person name="Sun L."/>
            <person name="Manning G."/>
            <person name="Elde N.C."/>
            <person name="Turkewitz A.P."/>
            <person name="Asai D.J."/>
            <person name="Wilkes D.E."/>
            <person name="Wang Y."/>
            <person name="Cai H."/>
            <person name="Collins K."/>
            <person name="Stewart B.A."/>
            <person name="Lee S.R."/>
            <person name="Wilamowska K."/>
            <person name="Weinberg Z."/>
            <person name="Ruzzo W.L."/>
            <person name="Wloga D."/>
            <person name="Gaertig J."/>
            <person name="Frankel J."/>
            <person name="Tsao C.-C."/>
            <person name="Gorovsky M.A."/>
            <person name="Keeling P.J."/>
            <person name="Waller R.F."/>
            <person name="Patron N.J."/>
            <person name="Cherry J.M."/>
            <person name="Stover N.A."/>
            <person name="Krieger C.J."/>
            <person name="del Toro C."/>
            <person name="Ryder H.F."/>
            <person name="Williamson S.C."/>
            <person name="Barbeau R.A."/>
            <person name="Hamilton E.P."/>
            <person name="Orias E."/>
        </authorList>
    </citation>
    <scope>NUCLEOTIDE SEQUENCE [LARGE SCALE GENOMIC DNA]</scope>
    <source>
        <strain evidence="3">SB210</strain>
    </source>
</reference>
<dbReference type="Proteomes" id="UP000009168">
    <property type="component" value="Unassembled WGS sequence"/>
</dbReference>
<dbReference type="OrthoDB" id="366387at2759"/>
<protein>
    <submittedName>
        <fullName evidence="2">Transmembrane protein, putative</fullName>
    </submittedName>
</protein>
<keyword evidence="1 2" id="KW-0812">Transmembrane</keyword>
<keyword evidence="3" id="KW-1185">Reference proteome</keyword>
<keyword evidence="1" id="KW-1133">Transmembrane helix</keyword>
<dbReference type="HOGENOM" id="CLU_002566_0_0_1"/>
<accession>Q22QR3</accession>
<dbReference type="EMBL" id="GG662852">
    <property type="protein sequence ID" value="EAR87609.2"/>
    <property type="molecule type" value="Genomic_DNA"/>
</dbReference>
<dbReference type="GeneID" id="7832571"/>
<feature type="transmembrane region" description="Helical" evidence="1">
    <location>
        <begin position="1007"/>
        <end position="1030"/>
    </location>
</feature>
<evidence type="ECO:0000313" key="2">
    <source>
        <dbReference type="EMBL" id="EAR87609.2"/>
    </source>
</evidence>
<evidence type="ECO:0000256" key="1">
    <source>
        <dbReference type="SAM" id="Phobius"/>
    </source>
</evidence>
<name>Q22QR3_TETTS</name>
<feature type="transmembrane region" description="Helical" evidence="1">
    <location>
        <begin position="898"/>
        <end position="920"/>
    </location>
</feature>
<keyword evidence="1" id="KW-0472">Membrane</keyword>
<sequence length="1295" mass="152906">MTKKIGLGGGDVWTRVDSIFYLLYYEKKTISIKFIQQKKLLRNISDEEDQICKKYNLEQANNIQMIKNIADIYKKTIDFNGIKEKIDILNFSYLTLLATRYQNSCQSYLQILNIYKNKNIKLSWKDEQKILTILRLVDQKSILNNNIINKENNYFQIKQVLEFEKQIKKINYKYFECLKQYQEVVKKLSLNFIDIDEAYLLMKFYREQRNILKDLIISQLKQNSQNEVLQNICCKFDQHLIHRKQLSLYTQNINEQQVIIQNQKQFYNKKSCLAFISLLDNQFGVIKNVNKGFLKTLGFQIKQQVVGKSISQIFPLNLIENKNETMISSIITEEFLYLYNDILDIPLFIARNNLGYSQPFQVKVQSQKINDEDFGLAIWANPIQDDNIYLVLDYNDPSSVKALSQIFKDKFINQKFDVQNLKNIRMENFIPIINYFVKKCDTENQNKRFETLLIRSQLRSESYDLRHPNFLNSLKYQEIYSIIVKFQIVKTKIASFVNMIIESYSQKQYFKEKVFLIQQYQKQIQEICGISLEFNPTNEENNDDKFFKPTKSQFYQDPILEDTNILTTLRQESDQNEFKTMIQNLINTVNYQTIQKYCEDSVLNDLQISKINGSFNDQQKYIEIEPTNEAINTQFSQAQYQIQNTNMSIKILEDASVDQMIQGLNSNEFSFENLQQNQNILVQQNLANQEDDTTIEKKSQTQFVQHKNQAQKNQEIQSVSSSSKSFEDKFQRENFKYINWVYMINVQFSYALSEKNNYLLNEYNLLQTPPSQLQEFTQLQINDQKSRINLSKQYLLYLYNNTNPQIQLFNIVLNQDILQKIFYSKVHSDKYQMHMLYAMLMQDYGIFYVASDLDPNGQIKQQNGENYGALNNQVQSIFSQINSKYLDQLNQIQSQNILQLYVTILVTFFCLISLIPSYILTKIQQQKILELFATLDREYLKDILMDLSYQIQCYKGNVGKKKFDNSNSSYSTLEEVQISKKNHSIPIYIEKKLNISRTSSLKYSLKFFIFGLIVVFLLICVYPTLNYILISKFINNSTIIFNFNSAICDTSFAIYNSLRNRYGLVTAFLLPQWQSLPISTFQNNLNQTADQIFSLPKLIKENLENVTNANLYNQQIFKDYLVNIYTANACDTMQNYTLYQNQDFQYTQCGSVSQGTLQKGLLNAIVFFINIYKDFLSFAFAENASDFKQGFNVYNQNIPAYDQFLLRIELQKAHESLMKFFQDQNLQLYNYYEQIIIISATIQICFLVLLFVISWYSYFKNVNRIIFSTKQLLDIFPSQTIIKNTYIMSFLRQNK</sequence>
<dbReference type="InParanoid" id="Q22QR3"/>
<feature type="transmembrane region" description="Helical" evidence="1">
    <location>
        <begin position="1235"/>
        <end position="1258"/>
    </location>
</feature>